<dbReference type="CDD" id="cd10017">
    <property type="entry name" value="B3_DNA"/>
    <property type="match status" value="1"/>
</dbReference>
<dbReference type="InterPro" id="IPR053793">
    <property type="entry name" value="PB1-like"/>
</dbReference>
<dbReference type="PANTHER" id="PTHR31384">
    <property type="entry name" value="AUXIN RESPONSE FACTOR 4-RELATED"/>
    <property type="match status" value="1"/>
</dbReference>
<keyword evidence="4 8" id="KW-0238">DNA-binding</keyword>
<dbReference type="Gene3D" id="3.10.20.90">
    <property type="entry name" value="Phosphatidylinositol 3-kinase Catalytic Subunit, Chain A, domain 1"/>
    <property type="match status" value="1"/>
</dbReference>
<evidence type="ECO:0000256" key="3">
    <source>
        <dbReference type="ARBA" id="ARBA00023015"/>
    </source>
</evidence>
<evidence type="ECO:0000256" key="2">
    <source>
        <dbReference type="ARBA" id="ARBA00007853"/>
    </source>
</evidence>
<name>A0A1X9T669_9MONI</name>
<dbReference type="InterPro" id="IPR033389">
    <property type="entry name" value="AUX/IAA_dom"/>
</dbReference>
<reference evidence="12" key="1">
    <citation type="submission" date="2016-08" db="EMBL/GenBank/DDBJ databases">
        <title>ARF genes in ferns.</title>
        <authorList>
            <person name="Li G.-S."/>
        </authorList>
    </citation>
    <scope>NUCLEOTIDE SEQUENCE</scope>
    <source>
        <strain evidence="12">PnARF2e</strain>
    </source>
</reference>
<evidence type="ECO:0000256" key="9">
    <source>
        <dbReference type="SAM" id="MobiDB-lite"/>
    </source>
</evidence>
<evidence type="ECO:0000256" key="7">
    <source>
        <dbReference type="ARBA" id="ARBA00023294"/>
    </source>
</evidence>
<evidence type="ECO:0000256" key="8">
    <source>
        <dbReference type="RuleBase" id="RU004561"/>
    </source>
</evidence>
<gene>
    <name evidence="12" type="primary">ARF2</name>
</gene>
<dbReference type="Gene3D" id="2.40.330.10">
    <property type="entry name" value="DNA-binding pseudobarrel domain"/>
    <property type="match status" value="1"/>
</dbReference>
<evidence type="ECO:0000256" key="4">
    <source>
        <dbReference type="ARBA" id="ARBA00023125"/>
    </source>
</evidence>
<feature type="region of interest" description="Disordered" evidence="9">
    <location>
        <begin position="372"/>
        <end position="392"/>
    </location>
</feature>
<dbReference type="EMBL" id="KX784829">
    <property type="protein sequence ID" value="ARR29276.1"/>
    <property type="molecule type" value="mRNA"/>
</dbReference>
<sequence length="770" mass="84240">MGAPFVSRGGYNIAACAAGGANNTDHSEELWQACAGPLVFVPQQGDRVWYFPQGHMEQVTASTHPGSCQQLPHSGLASQILCRVFSRTLSAETDSDEVYAHICLLPEVQEVGDSVDTTPQEVAPVQPKSSVRLFTKILTASDTSTHGGFSVLRKHAEECLPPLDMTQDTPSQDLSAKDLHGNVWKFRHTYRGHPRRHLLTTGWSVFVSNKRLLAGDAVIFLRGENGELRVGIRRAKRQQTAQQAVMSNHSMHMGVVATASHAVGTRTMFSVYYKPRVSLSAFLVPVDKLAKAMSVPLSVGMRFKMRFETEDASDRSYAGTITGIEDLDGSSFPDSKWRSLKVNWDEMINHERQDRVSPWEIELSVSSPVVNSPPPLRSKRVRPSPSTSSTMIYLTGSSKVPLDCAYTSRLPRVLQGQEPRNMGISSLWRSSPHGLSSIQEAHYPTNIQQQLGNVPMGQSLPLPSSRASFYTPFVSGADPDFKLSGSSPSMHGGGSHSLLQGSASAWPTSSNEATSKWYMSLLPQHASPSTPIRQEKSLVTGNVPVPPAPQPQHHHPLSYSPFSSFPLWETPKQETAASIPPTPVVAESGCKLFGISLTDIPPAAKSNKINNLSGPDCEEASLKCEGTCFQPNVQSTEHDVLNKHIKSDASSDQERLDQNTLESRTSHSTRSRTKVIKKGSMVGRGIDLTKFDSYGSLLKELEAMFNMEGELTDPEKGWQVAYSDSDGDTMKVGDDPWPEFCNMVKKLYILSPEEVEQGGNDTTLKEALPG</sequence>
<dbReference type="Gene3D" id="2.30.30.1040">
    <property type="match status" value="1"/>
</dbReference>
<dbReference type="SUPFAM" id="SSF54277">
    <property type="entry name" value="CAD &amp; PB1 domains"/>
    <property type="match status" value="1"/>
</dbReference>
<dbReference type="SMART" id="SM01019">
    <property type="entry name" value="B3"/>
    <property type="match status" value="1"/>
</dbReference>
<keyword evidence="5 8" id="KW-0804">Transcription</keyword>
<feature type="region of interest" description="Disordered" evidence="9">
    <location>
        <begin position="484"/>
        <end position="507"/>
    </location>
</feature>
<accession>A0A1X9T669</accession>
<keyword evidence="3 8" id="KW-0805">Transcription regulation</keyword>
<evidence type="ECO:0000256" key="1">
    <source>
        <dbReference type="ARBA" id="ARBA00004123"/>
    </source>
</evidence>
<dbReference type="FunFam" id="2.40.330.10:FF:000001">
    <property type="entry name" value="Auxin response factor"/>
    <property type="match status" value="1"/>
</dbReference>
<proteinExistence type="evidence at transcript level"/>
<keyword evidence="7 8" id="KW-0927">Auxin signaling pathway</keyword>
<dbReference type="InterPro" id="IPR003340">
    <property type="entry name" value="B3_DNA-bd"/>
</dbReference>
<dbReference type="GO" id="GO:0006355">
    <property type="term" value="P:regulation of DNA-templated transcription"/>
    <property type="evidence" value="ECO:0007669"/>
    <property type="project" value="InterPro"/>
</dbReference>
<comment type="function">
    <text evidence="8">Auxin response factors (ARFs) are transcriptional factors that bind specifically to the DNA sequence 5'-TGTCTC-3' found in the auxin-responsive promoter elements (AuxREs).</text>
</comment>
<feature type="compositionally biased region" description="Basic and acidic residues" evidence="9">
    <location>
        <begin position="646"/>
        <end position="657"/>
    </location>
</feature>
<dbReference type="GO" id="GO:0005634">
    <property type="term" value="C:nucleus"/>
    <property type="evidence" value="ECO:0007669"/>
    <property type="project" value="UniProtKB-SubCell"/>
</dbReference>
<feature type="domain" description="PB1" evidence="11">
    <location>
        <begin position="670"/>
        <end position="754"/>
    </location>
</feature>
<comment type="similarity">
    <text evidence="2 8">Belongs to the ARF family.</text>
</comment>
<evidence type="ECO:0000259" key="11">
    <source>
        <dbReference type="PROSITE" id="PS51745"/>
    </source>
</evidence>
<protein>
    <recommendedName>
        <fullName evidence="8">Auxin response factor</fullName>
    </recommendedName>
</protein>
<feature type="domain" description="TF-B3" evidence="10">
    <location>
        <begin position="134"/>
        <end position="236"/>
    </location>
</feature>
<organism evidence="12">
    <name type="scientific">Thelypteris nipponica</name>
    <dbReference type="NCBI Taxonomy" id="2925009"/>
    <lineage>
        <taxon>Eukaryota</taxon>
        <taxon>Viridiplantae</taxon>
        <taxon>Streptophyta</taxon>
        <taxon>Embryophyta</taxon>
        <taxon>Tracheophyta</taxon>
        <taxon>Polypodiopsida</taxon>
        <taxon>Polypodiidae</taxon>
        <taxon>Polypodiales</taxon>
        <taxon>Aspleniineae</taxon>
        <taxon>Thelypteridaceae</taxon>
        <taxon>Thelypteridoideae</taxon>
        <taxon>Thelypteris</taxon>
    </lineage>
</organism>
<dbReference type="SUPFAM" id="SSF101936">
    <property type="entry name" value="DNA-binding pseudobarrel domain"/>
    <property type="match status" value="1"/>
</dbReference>
<feature type="compositionally biased region" description="Low complexity" evidence="9">
    <location>
        <begin position="484"/>
        <end position="504"/>
    </location>
</feature>
<dbReference type="PROSITE" id="PS50863">
    <property type="entry name" value="B3"/>
    <property type="match status" value="1"/>
</dbReference>
<feature type="region of interest" description="Disordered" evidence="9">
    <location>
        <begin position="646"/>
        <end position="673"/>
    </location>
</feature>
<evidence type="ECO:0000256" key="6">
    <source>
        <dbReference type="ARBA" id="ARBA00023242"/>
    </source>
</evidence>
<dbReference type="GO" id="GO:0009734">
    <property type="term" value="P:auxin-activated signaling pathway"/>
    <property type="evidence" value="ECO:0007669"/>
    <property type="project" value="UniProtKB-KW"/>
</dbReference>
<dbReference type="AlphaFoldDB" id="A0A1X9T669"/>
<dbReference type="Pfam" id="PF02309">
    <property type="entry name" value="AUX_IAA"/>
    <property type="match status" value="1"/>
</dbReference>
<comment type="subcellular location">
    <subcellularLocation>
        <location evidence="1 8">Nucleus</location>
    </subcellularLocation>
</comment>
<dbReference type="Pfam" id="PF02362">
    <property type="entry name" value="B3"/>
    <property type="match status" value="1"/>
</dbReference>
<comment type="subunit">
    <text evidence="8">Homodimers and heterodimers.</text>
</comment>
<dbReference type="InterPro" id="IPR015300">
    <property type="entry name" value="DNA-bd_pseudobarrel_sf"/>
</dbReference>
<dbReference type="PROSITE" id="PS51745">
    <property type="entry name" value="PB1"/>
    <property type="match status" value="1"/>
</dbReference>
<dbReference type="FunFam" id="2.30.30.1040:FF:000001">
    <property type="entry name" value="Auxin response factor"/>
    <property type="match status" value="1"/>
</dbReference>
<keyword evidence="6 8" id="KW-0539">Nucleus</keyword>
<dbReference type="InterPro" id="IPR044835">
    <property type="entry name" value="ARF_plant"/>
</dbReference>
<evidence type="ECO:0000256" key="5">
    <source>
        <dbReference type="ARBA" id="ARBA00023163"/>
    </source>
</evidence>
<dbReference type="PANTHER" id="PTHR31384:SF1">
    <property type="entry name" value="AUXIN RESPONSE FACTOR 9"/>
    <property type="match status" value="1"/>
</dbReference>
<evidence type="ECO:0000313" key="12">
    <source>
        <dbReference type="EMBL" id="ARR29276.1"/>
    </source>
</evidence>
<dbReference type="GO" id="GO:0003677">
    <property type="term" value="F:DNA binding"/>
    <property type="evidence" value="ECO:0007669"/>
    <property type="project" value="UniProtKB-KW"/>
</dbReference>
<dbReference type="Pfam" id="PF06507">
    <property type="entry name" value="ARF_AD"/>
    <property type="match status" value="1"/>
</dbReference>
<evidence type="ECO:0000259" key="10">
    <source>
        <dbReference type="PROSITE" id="PS50863"/>
    </source>
</evidence>
<dbReference type="InterPro" id="IPR010525">
    <property type="entry name" value="ARF_dom"/>
</dbReference>